<gene>
    <name evidence="10" type="ORF">CSCA_2084</name>
</gene>
<accession>A0A0E3M958</accession>
<dbReference type="InterPro" id="IPR000515">
    <property type="entry name" value="MetI-like"/>
</dbReference>
<evidence type="ECO:0000256" key="4">
    <source>
        <dbReference type="ARBA" id="ARBA00022475"/>
    </source>
</evidence>
<dbReference type="PROSITE" id="PS50928">
    <property type="entry name" value="ABC_TM1"/>
    <property type="match status" value="1"/>
</dbReference>
<dbReference type="GO" id="GO:0055085">
    <property type="term" value="P:transmembrane transport"/>
    <property type="evidence" value="ECO:0007669"/>
    <property type="project" value="InterPro"/>
</dbReference>
<reference evidence="10 11" key="1">
    <citation type="journal article" date="2015" name="J. Biotechnol.">
        <title>Complete genome sequence of a malodorant-producing acetogen, Clostridium scatologenes ATCC 25775(T).</title>
        <authorList>
            <person name="Zhu Z."/>
            <person name="Guo T."/>
            <person name="Zheng H."/>
            <person name="Song T."/>
            <person name="Ouyang P."/>
            <person name="Xie J."/>
        </authorList>
    </citation>
    <scope>NUCLEOTIDE SEQUENCE [LARGE SCALE GENOMIC DNA]</scope>
    <source>
        <strain evidence="10 11">ATCC 25775</strain>
    </source>
</reference>
<feature type="transmembrane region" description="Helical" evidence="8">
    <location>
        <begin position="242"/>
        <end position="263"/>
    </location>
</feature>
<keyword evidence="3 8" id="KW-0813">Transport</keyword>
<keyword evidence="11" id="KW-1185">Reference proteome</keyword>
<keyword evidence="4" id="KW-1003">Cell membrane</keyword>
<dbReference type="GO" id="GO:0005886">
    <property type="term" value="C:plasma membrane"/>
    <property type="evidence" value="ECO:0007669"/>
    <property type="project" value="UniProtKB-SubCell"/>
</dbReference>
<keyword evidence="6 8" id="KW-1133">Transmembrane helix</keyword>
<comment type="subcellular location">
    <subcellularLocation>
        <location evidence="1 8">Cell membrane</location>
        <topology evidence="1 8">Multi-pass membrane protein</topology>
    </subcellularLocation>
</comment>
<evidence type="ECO:0000256" key="6">
    <source>
        <dbReference type="ARBA" id="ARBA00022989"/>
    </source>
</evidence>
<dbReference type="STRING" id="1548.CSCA_2084"/>
<sequence>MRKKGIYFLLIPGIVLIVFSLVLPLFSAIFKTFNSDSGFSLARYAAFFKDSYSMSVYYRTLRLSLISTVVSVVFGFPTAYYISRAKKNVKGLFIMFAVFPLLTSAVVRSFSWMVILGKNGIINNLLMNMGLIHKPLALLYNEVSIVIGFVYLFLPLMIMSLIGVMDNIDSSLLEAAESLGASKLEAFIKVIFPLSVPGIIVGSILVFTGSFTAYTTPQLLGGNKSRVLATLVYQKAMALSDWNSASVIATIMIITTIVISMVINNLAARLQGRGEA</sequence>
<dbReference type="HOGENOM" id="CLU_016047_18_2_9"/>
<evidence type="ECO:0000256" key="2">
    <source>
        <dbReference type="ARBA" id="ARBA00007069"/>
    </source>
</evidence>
<dbReference type="RefSeq" id="WP_029162993.1">
    <property type="nucleotide sequence ID" value="NZ_CP009933.1"/>
</dbReference>
<evidence type="ECO:0000256" key="3">
    <source>
        <dbReference type="ARBA" id="ARBA00022448"/>
    </source>
</evidence>
<dbReference type="InterPro" id="IPR035906">
    <property type="entry name" value="MetI-like_sf"/>
</dbReference>
<dbReference type="AlphaFoldDB" id="A0A0E3M958"/>
<evidence type="ECO:0000313" key="11">
    <source>
        <dbReference type="Proteomes" id="UP000033115"/>
    </source>
</evidence>
<dbReference type="Proteomes" id="UP000033115">
    <property type="component" value="Chromosome"/>
</dbReference>
<name>A0A0E3M958_CLOSL</name>
<feature type="transmembrane region" description="Helical" evidence="8">
    <location>
        <begin position="186"/>
        <end position="207"/>
    </location>
</feature>
<feature type="transmembrane region" description="Helical" evidence="8">
    <location>
        <begin position="7"/>
        <end position="30"/>
    </location>
</feature>
<protein>
    <submittedName>
        <fullName evidence="10">ABC transporter, permease protein</fullName>
    </submittedName>
</protein>
<proteinExistence type="inferred from homology"/>
<evidence type="ECO:0000256" key="7">
    <source>
        <dbReference type="ARBA" id="ARBA00023136"/>
    </source>
</evidence>
<evidence type="ECO:0000256" key="8">
    <source>
        <dbReference type="RuleBase" id="RU363032"/>
    </source>
</evidence>
<dbReference type="Pfam" id="PF00528">
    <property type="entry name" value="BPD_transp_1"/>
    <property type="match status" value="1"/>
</dbReference>
<feature type="transmembrane region" description="Helical" evidence="8">
    <location>
        <begin position="94"/>
        <end position="117"/>
    </location>
</feature>
<keyword evidence="7 8" id="KW-0472">Membrane</keyword>
<dbReference type="PANTHER" id="PTHR42929">
    <property type="entry name" value="INNER MEMBRANE ABC TRANSPORTER PERMEASE PROTEIN YDCU-RELATED-RELATED"/>
    <property type="match status" value="1"/>
</dbReference>
<evidence type="ECO:0000256" key="1">
    <source>
        <dbReference type="ARBA" id="ARBA00004651"/>
    </source>
</evidence>
<dbReference type="EMBL" id="CP009933">
    <property type="protein sequence ID" value="AKA69209.1"/>
    <property type="molecule type" value="Genomic_DNA"/>
</dbReference>
<dbReference type="CDD" id="cd06261">
    <property type="entry name" value="TM_PBP2"/>
    <property type="match status" value="1"/>
</dbReference>
<organism evidence="10 11">
    <name type="scientific">Clostridium scatologenes</name>
    <dbReference type="NCBI Taxonomy" id="1548"/>
    <lineage>
        <taxon>Bacteria</taxon>
        <taxon>Bacillati</taxon>
        <taxon>Bacillota</taxon>
        <taxon>Clostridia</taxon>
        <taxon>Eubacteriales</taxon>
        <taxon>Clostridiaceae</taxon>
        <taxon>Clostridium</taxon>
    </lineage>
</organism>
<comment type="similarity">
    <text evidence="2">Belongs to the binding-protein-dependent transport system permease family. CysTW subfamily.</text>
</comment>
<dbReference type="Gene3D" id="1.10.3720.10">
    <property type="entry name" value="MetI-like"/>
    <property type="match status" value="1"/>
</dbReference>
<feature type="transmembrane region" description="Helical" evidence="8">
    <location>
        <begin position="61"/>
        <end position="82"/>
    </location>
</feature>
<keyword evidence="5 8" id="KW-0812">Transmembrane</keyword>
<feature type="transmembrane region" description="Helical" evidence="8">
    <location>
        <begin position="137"/>
        <end position="165"/>
    </location>
</feature>
<dbReference type="PANTHER" id="PTHR42929:SF1">
    <property type="entry name" value="INNER MEMBRANE ABC TRANSPORTER PERMEASE PROTEIN YDCU-RELATED"/>
    <property type="match status" value="1"/>
</dbReference>
<evidence type="ECO:0000259" key="9">
    <source>
        <dbReference type="PROSITE" id="PS50928"/>
    </source>
</evidence>
<evidence type="ECO:0000313" key="10">
    <source>
        <dbReference type="EMBL" id="AKA69209.1"/>
    </source>
</evidence>
<dbReference type="SUPFAM" id="SSF161098">
    <property type="entry name" value="MetI-like"/>
    <property type="match status" value="1"/>
</dbReference>
<evidence type="ECO:0000256" key="5">
    <source>
        <dbReference type="ARBA" id="ARBA00022692"/>
    </source>
</evidence>
<dbReference type="KEGG" id="csq:CSCA_2084"/>
<feature type="domain" description="ABC transmembrane type-1" evidence="9">
    <location>
        <begin position="57"/>
        <end position="263"/>
    </location>
</feature>